<keyword evidence="1" id="KW-0472">Membrane</keyword>
<dbReference type="Pfam" id="PF20589">
    <property type="entry name" value="DUF6790"/>
    <property type="match status" value="1"/>
</dbReference>
<feature type="transmembrane region" description="Helical" evidence="1">
    <location>
        <begin position="102"/>
        <end position="123"/>
    </location>
</feature>
<dbReference type="EMBL" id="FRXO01000015">
    <property type="protein sequence ID" value="SHO67512.1"/>
    <property type="molecule type" value="Genomic_DNA"/>
</dbReference>
<keyword evidence="3" id="KW-1185">Reference proteome</keyword>
<feature type="transmembrane region" description="Helical" evidence="1">
    <location>
        <begin position="6"/>
        <end position="24"/>
    </location>
</feature>
<feature type="transmembrane region" description="Helical" evidence="1">
    <location>
        <begin position="143"/>
        <end position="160"/>
    </location>
</feature>
<dbReference type="Proteomes" id="UP000186406">
    <property type="component" value="Unassembled WGS sequence"/>
</dbReference>
<keyword evidence="1" id="KW-0812">Transmembrane</keyword>
<proteinExistence type="predicted"/>
<organism evidence="2 3">
    <name type="scientific">Pseudoxanthobacter soli DSM 19599</name>
    <dbReference type="NCBI Taxonomy" id="1123029"/>
    <lineage>
        <taxon>Bacteria</taxon>
        <taxon>Pseudomonadati</taxon>
        <taxon>Pseudomonadota</taxon>
        <taxon>Alphaproteobacteria</taxon>
        <taxon>Hyphomicrobiales</taxon>
        <taxon>Segnochrobactraceae</taxon>
        <taxon>Pseudoxanthobacter</taxon>
    </lineage>
</organism>
<reference evidence="2 3" key="1">
    <citation type="submission" date="2016-12" db="EMBL/GenBank/DDBJ databases">
        <authorList>
            <person name="Song W.-J."/>
            <person name="Kurnit D.M."/>
        </authorList>
    </citation>
    <scope>NUCLEOTIDE SEQUENCE [LARGE SCALE GENOMIC DNA]</scope>
    <source>
        <strain evidence="2 3">DSM 19599</strain>
    </source>
</reference>
<evidence type="ECO:0000256" key="1">
    <source>
        <dbReference type="SAM" id="Phobius"/>
    </source>
</evidence>
<keyword evidence="1" id="KW-1133">Transmembrane helix</keyword>
<evidence type="ECO:0000313" key="3">
    <source>
        <dbReference type="Proteomes" id="UP000186406"/>
    </source>
</evidence>
<accession>A0A1M7ZRR3</accession>
<dbReference type="InterPro" id="IPR046740">
    <property type="entry name" value="DUF6790"/>
</dbReference>
<name>A0A1M7ZRR3_9HYPH</name>
<feature type="transmembrane region" description="Helical" evidence="1">
    <location>
        <begin position="75"/>
        <end position="95"/>
    </location>
</feature>
<sequence>MVFWVPILAWVVALVAAGVALGRGPRPITPYRIARALLRYVLLIPLGLLGLWGFTGHVFVPDQVAASIGWAPSPFQLEVGVANLGIGVTAIIAAFRKELGFSMAVGIMALCFLGGAGIGHLIQIEQTADMAAGNAGPILYTDFITPIAVIVLVALVRILPGGRSEA</sequence>
<gene>
    <name evidence="2" type="ORF">SAMN02745172_04193</name>
</gene>
<feature type="transmembrane region" description="Helical" evidence="1">
    <location>
        <begin position="36"/>
        <end position="55"/>
    </location>
</feature>
<dbReference type="STRING" id="1123029.SAMN02745172_04193"/>
<dbReference type="AlphaFoldDB" id="A0A1M7ZRR3"/>
<dbReference type="OrthoDB" id="281633at2"/>
<evidence type="ECO:0000313" key="2">
    <source>
        <dbReference type="EMBL" id="SHO67512.1"/>
    </source>
</evidence>
<protein>
    <submittedName>
        <fullName evidence="2">Uncharacterized protein</fullName>
    </submittedName>
</protein>